<keyword evidence="4" id="KW-1133">Transmembrane helix</keyword>
<keyword evidence="2 5" id="KW-0378">Hydrolase</keyword>
<reference evidence="5 6" key="1">
    <citation type="submission" date="2019-10" db="EMBL/GenBank/DDBJ databases">
        <title>The Genome Sequence of Clostridium tarantellae Isolated from Fish Brain.</title>
        <authorList>
            <person name="Bano L."/>
            <person name="Kiel M."/>
            <person name="Sales G."/>
            <person name="Doxey A.C."/>
            <person name="Mansfield M.J."/>
            <person name="Schiavone M."/>
            <person name="Rossetto O."/>
            <person name="Pirazzini M."/>
            <person name="Dobrindt U."/>
            <person name="Montecucco C."/>
        </authorList>
    </citation>
    <scope>NUCLEOTIDE SEQUENCE [LARGE SCALE GENOMIC DNA]</scope>
    <source>
        <strain evidence="5 6">DSM 3997</strain>
    </source>
</reference>
<gene>
    <name evidence="5" type="ORF">GBZ86_11410</name>
</gene>
<comment type="caution">
    <text evidence="5">The sequence shown here is derived from an EMBL/GenBank/DDBJ whole genome shotgun (WGS) entry which is preliminary data.</text>
</comment>
<dbReference type="GO" id="GO:0004553">
    <property type="term" value="F:hydrolase activity, hydrolyzing O-glycosyl compounds"/>
    <property type="evidence" value="ECO:0007669"/>
    <property type="project" value="InterPro"/>
</dbReference>
<name>A0A6I1MMV6_9CLOT</name>
<dbReference type="InterPro" id="IPR002037">
    <property type="entry name" value="Glyco_hydro_8"/>
</dbReference>
<keyword evidence="6" id="KW-1185">Reference proteome</keyword>
<feature type="transmembrane region" description="Helical" evidence="4">
    <location>
        <begin position="7"/>
        <end position="28"/>
    </location>
</feature>
<dbReference type="AlphaFoldDB" id="A0A6I1MMV6"/>
<keyword evidence="4" id="KW-0472">Membrane</keyword>
<dbReference type="InterPro" id="IPR012341">
    <property type="entry name" value="6hp_glycosidase-like_sf"/>
</dbReference>
<dbReference type="Gene3D" id="1.50.10.10">
    <property type="match status" value="1"/>
</dbReference>
<dbReference type="GO" id="GO:0005975">
    <property type="term" value="P:carbohydrate metabolic process"/>
    <property type="evidence" value="ECO:0007669"/>
    <property type="project" value="InterPro"/>
</dbReference>
<dbReference type="EMBL" id="WHJC01000202">
    <property type="protein sequence ID" value="MPQ44364.1"/>
    <property type="molecule type" value="Genomic_DNA"/>
</dbReference>
<dbReference type="OrthoDB" id="1779554at2"/>
<evidence type="ECO:0000313" key="6">
    <source>
        <dbReference type="Proteomes" id="UP000430345"/>
    </source>
</evidence>
<sequence length="372" mass="43198">MKKKFIIALSFIVILILIFGVLNIFPYFKKLNLPIIWEIKKKNYSEKLVYDFINKSLMRKNEGIYTNYLKFKSEGDITKGHSILSESEGLIMLYAVNSGDKKLFEDHYRIIKNNMKLDNGLISWRIEDGVKSDVSATIDELRIAKSLIFAYDRWGDFKYKVSAINISKALLKNAVYNNNLIDYVSPEGKSFNITLCYLDLYTMKILSSINGDWNKIYNNSMKILNEGIISDNVPLYKKTYSFKKNEYDKEENIDLLLSLIVILNRIECGQEQNKAIKWIEDKFYYYGYLVSAYDKKTGEEASKIESPSIYALTALIAKATENQKLFEKSIKRLEQYQIKDKSSELYGSFGNKDTLDVYSFDNLNALLAFQKK</sequence>
<dbReference type="Proteomes" id="UP000430345">
    <property type="component" value="Unassembled WGS sequence"/>
</dbReference>
<evidence type="ECO:0000256" key="3">
    <source>
        <dbReference type="ARBA" id="ARBA00023295"/>
    </source>
</evidence>
<protein>
    <submittedName>
        <fullName evidence="5">Glycosyl hydrolase family 8</fullName>
    </submittedName>
</protein>
<evidence type="ECO:0000313" key="5">
    <source>
        <dbReference type="EMBL" id="MPQ44364.1"/>
    </source>
</evidence>
<organism evidence="5 6">
    <name type="scientific">Clostridium tarantellae</name>
    <dbReference type="NCBI Taxonomy" id="39493"/>
    <lineage>
        <taxon>Bacteria</taxon>
        <taxon>Bacillati</taxon>
        <taxon>Bacillota</taxon>
        <taxon>Clostridia</taxon>
        <taxon>Eubacteriales</taxon>
        <taxon>Clostridiaceae</taxon>
        <taxon>Clostridium</taxon>
    </lineage>
</organism>
<evidence type="ECO:0000256" key="2">
    <source>
        <dbReference type="ARBA" id="ARBA00022801"/>
    </source>
</evidence>
<comment type="similarity">
    <text evidence="1">Belongs to the glycosyl hydrolase 8 (cellulase D) family.</text>
</comment>
<dbReference type="RefSeq" id="WP_152890772.1">
    <property type="nucleotide sequence ID" value="NZ_WHJC01000202.1"/>
</dbReference>
<evidence type="ECO:0000256" key="1">
    <source>
        <dbReference type="ARBA" id="ARBA00009209"/>
    </source>
</evidence>
<keyword evidence="4" id="KW-0812">Transmembrane</keyword>
<dbReference type="Pfam" id="PF01270">
    <property type="entry name" value="Glyco_hydro_8"/>
    <property type="match status" value="1"/>
</dbReference>
<evidence type="ECO:0000256" key="4">
    <source>
        <dbReference type="SAM" id="Phobius"/>
    </source>
</evidence>
<dbReference type="SUPFAM" id="SSF48208">
    <property type="entry name" value="Six-hairpin glycosidases"/>
    <property type="match status" value="1"/>
</dbReference>
<accession>A0A6I1MMV6</accession>
<proteinExistence type="inferred from homology"/>
<dbReference type="InterPro" id="IPR008928">
    <property type="entry name" value="6-hairpin_glycosidase_sf"/>
</dbReference>
<keyword evidence="3" id="KW-0326">Glycosidase</keyword>